<dbReference type="InterPro" id="IPR018062">
    <property type="entry name" value="HTH_AraC-typ_CS"/>
</dbReference>
<dbReference type="GO" id="GO:0005737">
    <property type="term" value="C:cytoplasm"/>
    <property type="evidence" value="ECO:0007669"/>
    <property type="project" value="UniProtKB-SubCell"/>
</dbReference>
<evidence type="ECO:0000256" key="6">
    <source>
        <dbReference type="ARBA" id="ARBA00037345"/>
    </source>
</evidence>
<accession>A0A1H2G845</accession>
<dbReference type="InterPro" id="IPR050204">
    <property type="entry name" value="AraC_XylS_family_regulators"/>
</dbReference>
<dbReference type="AlphaFoldDB" id="A0A1H2G845"/>
<keyword evidence="2" id="KW-0805">Transcription regulation</keyword>
<dbReference type="SUPFAM" id="SSF46689">
    <property type="entry name" value="Homeodomain-like"/>
    <property type="match status" value="2"/>
</dbReference>
<dbReference type="InterPro" id="IPR018060">
    <property type="entry name" value="HTH_AraC"/>
</dbReference>
<organism evidence="8 9">
    <name type="scientific">Pseudomonas pohangensis</name>
    <dbReference type="NCBI Taxonomy" id="364197"/>
    <lineage>
        <taxon>Bacteria</taxon>
        <taxon>Pseudomonadati</taxon>
        <taxon>Pseudomonadota</taxon>
        <taxon>Gammaproteobacteria</taxon>
        <taxon>Pseudomonadales</taxon>
        <taxon>Pseudomonadaceae</taxon>
        <taxon>Pseudomonas</taxon>
    </lineage>
</organism>
<protein>
    <submittedName>
        <fullName evidence="8">AraC family transcriptional regulator</fullName>
    </submittedName>
</protein>
<sequence>MDRYFCECMNVKVKMPHDQLLSVRKELGKEPILEAEIGGAIPLFVERYMYQSRDLTAPGRPCVGLVTFFGGSMAIEGESKQLHSTFLPTQAMLIPPGTETHWHYTGTVDYAVFYMLDTSKRLANAVQLLAESRNEPMLFADPLVSSTSRQLLDELQKGPGADTHYMHLLVQVMFEQTFRTLTTPAGGSINPRNTHFSRLQAVLNFIRNNLASDVTVATLARIAGINVSYFRRIFLEATGMAPHAYVFAARLEQARKLLIQSELPIAQIATDCGFSNQSHLTSRFRAAHAVTPAQFRKMAGKHP</sequence>
<dbReference type="PANTHER" id="PTHR46796">
    <property type="entry name" value="HTH-TYPE TRANSCRIPTIONAL ACTIVATOR RHAS-RELATED"/>
    <property type="match status" value="1"/>
</dbReference>
<dbReference type="PROSITE" id="PS00041">
    <property type="entry name" value="HTH_ARAC_FAMILY_1"/>
    <property type="match status" value="1"/>
</dbReference>
<feature type="domain" description="HTH araC/xylS-type" evidence="7">
    <location>
        <begin position="200"/>
        <end position="298"/>
    </location>
</feature>
<evidence type="ECO:0000256" key="5">
    <source>
        <dbReference type="ARBA" id="ARBA00023163"/>
    </source>
</evidence>
<dbReference type="STRING" id="364197.SAMN05216296_2117"/>
<dbReference type="Pfam" id="PF12833">
    <property type="entry name" value="HTH_18"/>
    <property type="match status" value="1"/>
</dbReference>
<evidence type="ECO:0000256" key="3">
    <source>
        <dbReference type="ARBA" id="ARBA00023125"/>
    </source>
</evidence>
<dbReference type="PANTHER" id="PTHR46796:SF6">
    <property type="entry name" value="ARAC SUBFAMILY"/>
    <property type="match status" value="1"/>
</dbReference>
<dbReference type="Gene3D" id="1.10.10.60">
    <property type="entry name" value="Homeodomain-like"/>
    <property type="match status" value="2"/>
</dbReference>
<reference evidence="9" key="1">
    <citation type="submission" date="2016-10" db="EMBL/GenBank/DDBJ databases">
        <authorList>
            <person name="Varghese N."/>
            <person name="Submissions S."/>
        </authorList>
    </citation>
    <scope>NUCLEOTIDE SEQUENCE [LARGE SCALE GENOMIC DNA]</scope>
    <source>
        <strain evidence="9">DSM 17875</strain>
    </source>
</reference>
<dbReference type="PROSITE" id="PS01124">
    <property type="entry name" value="HTH_ARAC_FAMILY_2"/>
    <property type="match status" value="1"/>
</dbReference>
<dbReference type="GO" id="GO:0043565">
    <property type="term" value="F:sequence-specific DNA binding"/>
    <property type="evidence" value="ECO:0007669"/>
    <property type="project" value="InterPro"/>
</dbReference>
<keyword evidence="3" id="KW-0238">DNA-binding</keyword>
<evidence type="ECO:0000256" key="4">
    <source>
        <dbReference type="ARBA" id="ARBA00023159"/>
    </source>
</evidence>
<keyword evidence="4" id="KW-0010">Activator</keyword>
<evidence type="ECO:0000313" key="9">
    <source>
        <dbReference type="Proteomes" id="UP000243232"/>
    </source>
</evidence>
<comment type="function">
    <text evidence="6">Regulatory protein of the TOL plasmid xyl operons. XylS activates the xylXYZLTEGFJQKIH operon required for the degradation of toluene, m-xylene and p-xylene.</text>
</comment>
<name>A0A1H2G845_9PSED</name>
<keyword evidence="9" id="KW-1185">Reference proteome</keyword>
<dbReference type="InterPro" id="IPR009057">
    <property type="entry name" value="Homeodomain-like_sf"/>
</dbReference>
<proteinExistence type="predicted"/>
<evidence type="ECO:0000313" key="8">
    <source>
        <dbReference type="EMBL" id="SDU15807.1"/>
    </source>
</evidence>
<evidence type="ECO:0000259" key="7">
    <source>
        <dbReference type="PROSITE" id="PS01124"/>
    </source>
</evidence>
<dbReference type="GO" id="GO:0003700">
    <property type="term" value="F:DNA-binding transcription factor activity"/>
    <property type="evidence" value="ECO:0007669"/>
    <property type="project" value="InterPro"/>
</dbReference>
<keyword evidence="5" id="KW-0804">Transcription</keyword>
<gene>
    <name evidence="8" type="ORF">SAMN05216296_2117</name>
</gene>
<comment type="subcellular location">
    <subcellularLocation>
        <location evidence="1">Cytoplasm</location>
    </subcellularLocation>
</comment>
<evidence type="ECO:0000256" key="2">
    <source>
        <dbReference type="ARBA" id="ARBA00023015"/>
    </source>
</evidence>
<dbReference type="Proteomes" id="UP000243232">
    <property type="component" value="Chromosome I"/>
</dbReference>
<dbReference type="EMBL" id="LT629785">
    <property type="protein sequence ID" value="SDU15807.1"/>
    <property type="molecule type" value="Genomic_DNA"/>
</dbReference>
<dbReference type="SMART" id="SM00342">
    <property type="entry name" value="HTH_ARAC"/>
    <property type="match status" value="1"/>
</dbReference>
<evidence type="ECO:0000256" key="1">
    <source>
        <dbReference type="ARBA" id="ARBA00004496"/>
    </source>
</evidence>
<dbReference type="GO" id="GO:0009893">
    <property type="term" value="P:positive regulation of metabolic process"/>
    <property type="evidence" value="ECO:0007669"/>
    <property type="project" value="UniProtKB-ARBA"/>
</dbReference>